<dbReference type="PROSITE" id="PS00028">
    <property type="entry name" value="ZINC_FINGER_C2H2_1"/>
    <property type="match status" value="1"/>
</dbReference>
<feature type="region of interest" description="Disordered" evidence="1">
    <location>
        <begin position="269"/>
        <end position="293"/>
    </location>
</feature>
<reference evidence="4" key="1">
    <citation type="submission" date="2025-08" db="UniProtKB">
        <authorList>
            <consortium name="RefSeq"/>
        </authorList>
    </citation>
    <scope>IDENTIFICATION</scope>
    <source>
        <tissue evidence="4">Whole larvae</tissue>
    </source>
</reference>
<dbReference type="RefSeq" id="XP_026765171.2">
    <property type="nucleotide sequence ID" value="XM_026909370.3"/>
</dbReference>
<evidence type="ECO:0000259" key="2">
    <source>
        <dbReference type="PROSITE" id="PS00028"/>
    </source>
</evidence>
<name>A0A6J1X6G0_GALME</name>
<gene>
    <name evidence="4" type="primary">LOC113523408</name>
</gene>
<feature type="compositionally biased region" description="Basic and acidic residues" evidence="1">
    <location>
        <begin position="151"/>
        <end position="163"/>
    </location>
</feature>
<keyword evidence="3" id="KW-1185">Reference proteome</keyword>
<dbReference type="InParanoid" id="A0A6J1X6G0"/>
<protein>
    <submittedName>
        <fullName evidence="4">Uncharacterized protein LOC113523408</fullName>
    </submittedName>
</protein>
<organism evidence="3 4">
    <name type="scientific">Galleria mellonella</name>
    <name type="common">Greater wax moth</name>
    <dbReference type="NCBI Taxonomy" id="7137"/>
    <lineage>
        <taxon>Eukaryota</taxon>
        <taxon>Metazoa</taxon>
        <taxon>Ecdysozoa</taxon>
        <taxon>Arthropoda</taxon>
        <taxon>Hexapoda</taxon>
        <taxon>Insecta</taxon>
        <taxon>Pterygota</taxon>
        <taxon>Neoptera</taxon>
        <taxon>Endopterygota</taxon>
        <taxon>Lepidoptera</taxon>
        <taxon>Glossata</taxon>
        <taxon>Ditrysia</taxon>
        <taxon>Pyraloidea</taxon>
        <taxon>Pyralidae</taxon>
        <taxon>Galleriinae</taxon>
        <taxon>Galleria</taxon>
    </lineage>
</organism>
<evidence type="ECO:0000256" key="1">
    <source>
        <dbReference type="SAM" id="MobiDB-lite"/>
    </source>
</evidence>
<accession>A0A6J1X6G0</accession>
<dbReference type="Proteomes" id="UP001652740">
    <property type="component" value="Unplaced"/>
</dbReference>
<feature type="region of interest" description="Disordered" evidence="1">
    <location>
        <begin position="150"/>
        <end position="174"/>
    </location>
</feature>
<dbReference type="InterPro" id="IPR013087">
    <property type="entry name" value="Znf_C2H2_type"/>
</dbReference>
<dbReference type="GeneID" id="113523408"/>
<dbReference type="AlphaFoldDB" id="A0A6J1X6G0"/>
<dbReference type="KEGG" id="gmw:113523408"/>
<proteinExistence type="predicted"/>
<evidence type="ECO:0000313" key="4">
    <source>
        <dbReference type="RefSeq" id="XP_026765171.2"/>
    </source>
</evidence>
<feature type="domain" description="C2H2-type" evidence="2">
    <location>
        <begin position="323"/>
        <end position="343"/>
    </location>
</feature>
<sequence length="779" mass="88292">MATSQENIVIDSCQYTPVYLVQNPGAIQGRSYVVTQNTIEEQKPVSDNLKRFYENSGILENNIANNVVNISKPRILKKQDNKVGNNLKLASFLLPKNVQTNKQYVPINNIVFKPVTTTPTAVTTVVNTVPKVTVERKIVKMKNFTNALKPPQERTLSKIKPKENTPSPTPPKHTSVQLLKLGETYHSLNQLSDEQMKMVNQALKIFSDPEKIPVEPTYDPVTNTRFIYKVVSPKDLTVVGKNKFVIKNKKDEVKKEVKKVQKITIEPEKEVPLPTQESEEEEHGTPVETKVTRSGRKVKFPKQIVPENAPQKPRKKSGTVVSCFQCSTEFCSLYRLQKHYENHPTHIPAKIHSNLFHCLLAIIKSGSEEDQANIFIQQLEQLIEKIKSLLPCLLKKIDGCEGKLCTVNDDIGKLFGMNPGKYNFTMDALTCVKDKDGFCRHNPPPKPNQFNADLSKPSQLWLSKHNEEIANTENEVDDCARINAVDKWPTASKRIWKLKQQKSQELKAKRIRMSSESDTVIELGMEDFINYNAPNEQSAIRISPKSINILDNSSISNDKNNDDTVPKESNTIVDMKNKKGLHTQFHSTHFDIRSSPIKPSAAVFNKFQIDPEKIAQYSRVQMIRPLDLDKEQNETTQPQDIAMQSNADENCDLQDLLRDDSFIELSCKEPVVTNDINFHTAKDWVMDSSDGKSDNYMKSDGLIEPSLIHVKDDHLDKLPLNSVSQSDHLSSDNRLQTDQGQSVLNFLESLGNECLSYPETDIKNNTVDFQLDLFAFHNS</sequence>
<evidence type="ECO:0000313" key="3">
    <source>
        <dbReference type="Proteomes" id="UP001652740"/>
    </source>
</evidence>